<dbReference type="Proteomes" id="UP000467841">
    <property type="component" value="Unassembled WGS sequence"/>
</dbReference>
<organism evidence="2 3">
    <name type="scientific">Microthlaspi erraticum</name>
    <dbReference type="NCBI Taxonomy" id="1685480"/>
    <lineage>
        <taxon>Eukaryota</taxon>
        <taxon>Viridiplantae</taxon>
        <taxon>Streptophyta</taxon>
        <taxon>Embryophyta</taxon>
        <taxon>Tracheophyta</taxon>
        <taxon>Spermatophyta</taxon>
        <taxon>Magnoliopsida</taxon>
        <taxon>eudicotyledons</taxon>
        <taxon>Gunneridae</taxon>
        <taxon>Pentapetalae</taxon>
        <taxon>rosids</taxon>
        <taxon>malvids</taxon>
        <taxon>Brassicales</taxon>
        <taxon>Brassicaceae</taxon>
        <taxon>Coluteocarpeae</taxon>
        <taxon>Microthlaspi</taxon>
    </lineage>
</organism>
<keyword evidence="3" id="KW-1185">Reference proteome</keyword>
<comment type="caution">
    <text evidence="2">The sequence shown here is derived from an EMBL/GenBank/DDBJ whole genome shotgun (WGS) entry which is preliminary data.</text>
</comment>
<dbReference type="AlphaFoldDB" id="A0A6D2KTK4"/>
<feature type="compositionally biased region" description="Low complexity" evidence="1">
    <location>
        <begin position="18"/>
        <end position="30"/>
    </location>
</feature>
<evidence type="ECO:0000313" key="3">
    <source>
        <dbReference type="Proteomes" id="UP000467841"/>
    </source>
</evidence>
<feature type="region of interest" description="Disordered" evidence="1">
    <location>
        <begin position="1"/>
        <end position="37"/>
    </location>
</feature>
<accession>A0A6D2KTK4</accession>
<reference evidence="2" key="1">
    <citation type="submission" date="2020-01" db="EMBL/GenBank/DDBJ databases">
        <authorList>
            <person name="Mishra B."/>
        </authorList>
    </citation>
    <scope>NUCLEOTIDE SEQUENCE [LARGE SCALE GENOMIC DNA]</scope>
</reference>
<dbReference type="EMBL" id="CACVBM020001607">
    <property type="protein sequence ID" value="CAA7055437.1"/>
    <property type="molecule type" value="Genomic_DNA"/>
</dbReference>
<sequence>MSVANMDDFDVPNRPIHSHSWSSGRGSSNESQRRPISETSPFCSSILATMLKSRILSSHPSIRELIDEILDAERLIHWQHLKSLKKRFLLSHNSNHIAKRT</sequence>
<protein>
    <submittedName>
        <fullName evidence="2">Uncharacterized protein</fullName>
    </submittedName>
</protein>
<evidence type="ECO:0000313" key="2">
    <source>
        <dbReference type="EMBL" id="CAA7055437.1"/>
    </source>
</evidence>
<gene>
    <name evidence="2" type="ORF">MERR_LOCUS42673</name>
</gene>
<name>A0A6D2KTK4_9BRAS</name>
<proteinExistence type="predicted"/>
<evidence type="ECO:0000256" key="1">
    <source>
        <dbReference type="SAM" id="MobiDB-lite"/>
    </source>
</evidence>